<dbReference type="InterPro" id="IPR050194">
    <property type="entry name" value="Glycosyltransferase_grp1"/>
</dbReference>
<gene>
    <name evidence="2" type="ORF">ENL96_00560</name>
</gene>
<dbReference type="Gene3D" id="3.40.50.2000">
    <property type="entry name" value="Glycogen Phosphorylase B"/>
    <property type="match status" value="2"/>
</dbReference>
<reference evidence="2" key="1">
    <citation type="journal article" date="2020" name="mSystems">
        <title>Genome- and Community-Level Interaction Insights into Carbon Utilization and Element Cycling Functions of Hydrothermarchaeota in Hydrothermal Sediment.</title>
        <authorList>
            <person name="Zhou Z."/>
            <person name="Liu Y."/>
            <person name="Xu W."/>
            <person name="Pan J."/>
            <person name="Luo Z.H."/>
            <person name="Li M."/>
        </authorList>
    </citation>
    <scope>NUCLEOTIDE SEQUENCE [LARGE SCALE GENOMIC DNA]</scope>
    <source>
        <strain evidence="2">SpSt-1042</strain>
    </source>
</reference>
<dbReference type="GO" id="GO:0016757">
    <property type="term" value="F:glycosyltransferase activity"/>
    <property type="evidence" value="ECO:0007669"/>
    <property type="project" value="InterPro"/>
</dbReference>
<accession>A0A7C5USQ7</accession>
<dbReference type="Pfam" id="PF00534">
    <property type="entry name" value="Glycos_transf_1"/>
    <property type="match status" value="1"/>
</dbReference>
<dbReference type="SUPFAM" id="SSF53756">
    <property type="entry name" value="UDP-Glycosyltransferase/glycogen phosphorylase"/>
    <property type="match status" value="1"/>
</dbReference>
<evidence type="ECO:0000259" key="1">
    <source>
        <dbReference type="Pfam" id="PF00534"/>
    </source>
</evidence>
<feature type="domain" description="Glycosyl transferase family 1" evidence="1">
    <location>
        <begin position="196"/>
        <end position="358"/>
    </location>
</feature>
<evidence type="ECO:0000313" key="2">
    <source>
        <dbReference type="EMBL" id="HHR91991.1"/>
    </source>
</evidence>
<dbReference type="PANTHER" id="PTHR45947">
    <property type="entry name" value="SULFOQUINOVOSYL TRANSFERASE SQD2"/>
    <property type="match status" value="1"/>
</dbReference>
<dbReference type="EMBL" id="DRVY01000016">
    <property type="protein sequence ID" value="HHR91991.1"/>
    <property type="molecule type" value="Genomic_DNA"/>
</dbReference>
<organism evidence="2">
    <name type="scientific">candidate division CPR3 bacterium</name>
    <dbReference type="NCBI Taxonomy" id="2268181"/>
    <lineage>
        <taxon>Bacteria</taxon>
        <taxon>Bacteria division CPR3</taxon>
    </lineage>
</organism>
<name>A0A7C5USQ7_UNCC3</name>
<sequence length="384" mass="44128">MADGKKSGASVYLFEFAKRLQQSSFVRIIFITNELGKQALNEAGVNRGHFMLVPTIRGFLYKNYWIKQILLCLQAHKEKTSASKQPHTKCIIFSYSDRLADVVWAYALKRKLKKCCWIASFFHVVPPPLLYFRHPPTLVINDIIRWLENRLVIKIINRGADVIFTESTYIKSYFIDKGYRGKFIILQGGYDKDLFNRQALETKEKKYDACFIGRFFEYKGIYDLLKALILVKKDIANVKLLLIGDGPNYVLERIWKLTLKFDLSNNVVIVKNPTEAEKIKLLKQCKVLVLPSYAEGIPLVFYEAMCLGIPVATYFLPSYADIRTCIIGVKIGHIEELAKALKVLIKNDKLRMLMSRRAELCASGHDWDNLFLSFISQLDSIGVT</sequence>
<keyword evidence="2" id="KW-0808">Transferase</keyword>
<dbReference type="CDD" id="cd03801">
    <property type="entry name" value="GT4_PimA-like"/>
    <property type="match status" value="1"/>
</dbReference>
<comment type="caution">
    <text evidence="2">The sequence shown here is derived from an EMBL/GenBank/DDBJ whole genome shotgun (WGS) entry which is preliminary data.</text>
</comment>
<protein>
    <submittedName>
        <fullName evidence="2">Glycosyltransferase</fullName>
    </submittedName>
</protein>
<dbReference type="PANTHER" id="PTHR45947:SF3">
    <property type="entry name" value="SULFOQUINOVOSYL TRANSFERASE SQD2"/>
    <property type="match status" value="1"/>
</dbReference>
<proteinExistence type="predicted"/>
<dbReference type="InterPro" id="IPR001296">
    <property type="entry name" value="Glyco_trans_1"/>
</dbReference>
<dbReference type="AlphaFoldDB" id="A0A7C5USQ7"/>